<name>A0A1F6SYR3_9PROT</name>
<proteinExistence type="inferred from homology"/>
<dbReference type="HAMAP" id="MF_00697">
    <property type="entry name" value="UPF0276"/>
    <property type="match status" value="1"/>
</dbReference>
<dbReference type="PANTHER" id="PTHR42194">
    <property type="entry name" value="UPF0276 PROTEIN HI_1600"/>
    <property type="match status" value="1"/>
</dbReference>
<dbReference type="Pfam" id="PF05114">
    <property type="entry name" value="MbnB_TglH_ChrH"/>
    <property type="match status" value="1"/>
</dbReference>
<organism evidence="2 3">
    <name type="scientific">Candidatus Muproteobacteria bacterium RBG_16_62_13</name>
    <dbReference type="NCBI Taxonomy" id="1817756"/>
    <lineage>
        <taxon>Bacteria</taxon>
        <taxon>Pseudomonadati</taxon>
        <taxon>Pseudomonadota</taxon>
        <taxon>Candidatus Muproteobacteria</taxon>
    </lineage>
</organism>
<protein>
    <recommendedName>
        <fullName evidence="1">UPF0276 protein A2140_09835</fullName>
    </recommendedName>
</protein>
<comment type="caution">
    <text evidence="2">The sequence shown here is derived from an EMBL/GenBank/DDBJ whole genome shotgun (WGS) entry which is preliminary data.</text>
</comment>
<comment type="similarity">
    <text evidence="1">Belongs to the UPF0276 family.</text>
</comment>
<reference evidence="2 3" key="1">
    <citation type="journal article" date="2016" name="Nat. Commun.">
        <title>Thousands of microbial genomes shed light on interconnected biogeochemical processes in an aquifer system.</title>
        <authorList>
            <person name="Anantharaman K."/>
            <person name="Brown C.T."/>
            <person name="Hug L.A."/>
            <person name="Sharon I."/>
            <person name="Castelle C.J."/>
            <person name="Probst A.J."/>
            <person name="Thomas B.C."/>
            <person name="Singh A."/>
            <person name="Wilkins M.J."/>
            <person name="Karaoz U."/>
            <person name="Brodie E.L."/>
            <person name="Williams K.H."/>
            <person name="Hubbard S.S."/>
            <person name="Banfield J.F."/>
        </authorList>
    </citation>
    <scope>NUCLEOTIDE SEQUENCE [LARGE SCALE GENOMIC DNA]</scope>
</reference>
<accession>A0A1F6SYR3</accession>
<dbReference type="EMBL" id="MFSQ01000137">
    <property type="protein sequence ID" value="OGI37829.1"/>
    <property type="molecule type" value="Genomic_DNA"/>
</dbReference>
<evidence type="ECO:0000313" key="3">
    <source>
        <dbReference type="Proteomes" id="UP000178379"/>
    </source>
</evidence>
<dbReference type="PANTHER" id="PTHR42194:SF1">
    <property type="entry name" value="UPF0276 PROTEIN HI_1600"/>
    <property type="match status" value="1"/>
</dbReference>
<dbReference type="STRING" id="1817756.A2140_09835"/>
<dbReference type="Proteomes" id="UP000178379">
    <property type="component" value="Unassembled WGS sequence"/>
</dbReference>
<dbReference type="SUPFAM" id="SSF51658">
    <property type="entry name" value="Xylose isomerase-like"/>
    <property type="match status" value="1"/>
</dbReference>
<sequence>MTLTQPSLGFGLGLRTKHYESILSTRPAIDWFEIISENYLVPGGKPLHFLDRIRALYPMVMHGVSMSIGSTDPLNPEYLRALKNLAARVQPAWISDHLCFTGVHGRNLHDLLPLPYTEETVNHVVDRVRQVQDFLGRRLLLENVSSYISFQASTMTEWEFLAEVTERADCLILLDVNNIYVSSINHGFDPIEYLDGVPARRVQQIHLAGHRNHGTHIVDTHDEPVPDPVWYLYSEAIRRLGPVSSMIERDDNIPELPELLAELDRARAIARDVAGARRQPATA</sequence>
<dbReference type="InterPro" id="IPR036237">
    <property type="entry name" value="Xyl_isomerase-like_sf"/>
</dbReference>
<evidence type="ECO:0000313" key="2">
    <source>
        <dbReference type="EMBL" id="OGI37829.1"/>
    </source>
</evidence>
<dbReference type="AlphaFoldDB" id="A0A1F6SYR3"/>
<evidence type="ECO:0000256" key="1">
    <source>
        <dbReference type="HAMAP-Rule" id="MF_00697"/>
    </source>
</evidence>
<dbReference type="NCBIfam" id="NF003818">
    <property type="entry name" value="PRK05409.1"/>
    <property type="match status" value="1"/>
</dbReference>
<gene>
    <name evidence="2" type="ORF">A2140_09835</name>
</gene>
<dbReference type="InterPro" id="IPR007801">
    <property type="entry name" value="MbnB/TglH/ChrH"/>
</dbReference>
<dbReference type="Gene3D" id="3.20.20.150">
    <property type="entry name" value="Divalent-metal-dependent TIM barrel enzymes"/>
    <property type="match status" value="1"/>
</dbReference>